<sequence>MVEKRLRLLVMGCFMVMEVVFINGALRENDKSNKFKDHPIQNGLPSHADTRAPSTIMQGPITRGMAKKLQQDLEDLHTEGKVLFTCFEWKPREQPKDPTWSKPAQGEG</sequence>
<feature type="region of interest" description="Disordered" evidence="1">
    <location>
        <begin position="31"/>
        <end position="56"/>
    </location>
</feature>
<reference evidence="3" key="1">
    <citation type="journal article" date="2015" name="Proc. Natl. Acad. Sci. U.S.A.">
        <title>Genome sequencing of adzuki bean (Vigna angularis) provides insight into high starch and low fat accumulation and domestication.</title>
        <authorList>
            <person name="Yang K."/>
            <person name="Tian Z."/>
            <person name="Chen C."/>
            <person name="Luo L."/>
            <person name="Zhao B."/>
            <person name="Wang Z."/>
            <person name="Yu L."/>
            <person name="Li Y."/>
            <person name="Sun Y."/>
            <person name="Li W."/>
            <person name="Chen Y."/>
            <person name="Li Y."/>
            <person name="Zhang Y."/>
            <person name="Ai D."/>
            <person name="Zhao J."/>
            <person name="Shang C."/>
            <person name="Ma Y."/>
            <person name="Wu B."/>
            <person name="Wang M."/>
            <person name="Gao L."/>
            <person name="Sun D."/>
            <person name="Zhang P."/>
            <person name="Guo F."/>
            <person name="Wang W."/>
            <person name="Li Y."/>
            <person name="Wang J."/>
            <person name="Varshney R.K."/>
            <person name="Wang J."/>
            <person name="Ling H.Q."/>
            <person name="Wan P."/>
        </authorList>
    </citation>
    <scope>NUCLEOTIDE SEQUENCE</scope>
    <source>
        <strain evidence="3">cv. Jingnong 6</strain>
    </source>
</reference>
<evidence type="ECO:0000256" key="1">
    <source>
        <dbReference type="SAM" id="MobiDB-lite"/>
    </source>
</evidence>
<proteinExistence type="predicted"/>
<name>A0A0L9VR62_PHAAN</name>
<accession>A0A0L9VR62</accession>
<gene>
    <name evidence="2" type="ORF">LR48_Vigan11g058300</name>
</gene>
<dbReference type="AlphaFoldDB" id="A0A0L9VR62"/>
<dbReference type="EMBL" id="CM003381">
    <property type="protein sequence ID" value="KOM57550.1"/>
    <property type="molecule type" value="Genomic_DNA"/>
</dbReference>
<dbReference type="Proteomes" id="UP000053144">
    <property type="component" value="Chromosome 11"/>
</dbReference>
<evidence type="ECO:0000313" key="2">
    <source>
        <dbReference type="EMBL" id="KOM57550.1"/>
    </source>
</evidence>
<evidence type="ECO:0000313" key="3">
    <source>
        <dbReference type="Proteomes" id="UP000053144"/>
    </source>
</evidence>
<dbReference type="Gramene" id="KOM57550">
    <property type="protein sequence ID" value="KOM57550"/>
    <property type="gene ID" value="LR48_Vigan11g058300"/>
</dbReference>
<organism evidence="2 3">
    <name type="scientific">Phaseolus angularis</name>
    <name type="common">Azuki bean</name>
    <name type="synonym">Vigna angularis</name>
    <dbReference type="NCBI Taxonomy" id="3914"/>
    <lineage>
        <taxon>Eukaryota</taxon>
        <taxon>Viridiplantae</taxon>
        <taxon>Streptophyta</taxon>
        <taxon>Embryophyta</taxon>
        <taxon>Tracheophyta</taxon>
        <taxon>Spermatophyta</taxon>
        <taxon>Magnoliopsida</taxon>
        <taxon>eudicotyledons</taxon>
        <taxon>Gunneridae</taxon>
        <taxon>Pentapetalae</taxon>
        <taxon>rosids</taxon>
        <taxon>fabids</taxon>
        <taxon>Fabales</taxon>
        <taxon>Fabaceae</taxon>
        <taxon>Papilionoideae</taxon>
        <taxon>50 kb inversion clade</taxon>
        <taxon>NPAAA clade</taxon>
        <taxon>indigoferoid/millettioid clade</taxon>
        <taxon>Phaseoleae</taxon>
        <taxon>Vigna</taxon>
    </lineage>
</organism>
<protein>
    <submittedName>
        <fullName evidence="2">Uncharacterized protein</fullName>
    </submittedName>
</protein>